<sequence>MDKAIEYKSAGDHALVAEFGNEISKKINEQVRALAYLLQQEGVKGVTETVPTYRSLMIHYNPLVIDQKSLITELKKREEKLKELKMPPPLITEIPTIYGGAYGPDLEDVAKHAGVSEEEVIQIHSSGEYLIYMLGFTPGFPYLGGMDPRIAAPRLNSPRKKITRGSVGIADAQTGIYSLDSPGGWRLIGWTPVALFDPKGTPPFLLKAGDYIKFCPIDHEEYEKIQRELKAGGVPWKTYRKDEEKGSM</sequence>
<evidence type="ECO:0000259" key="4">
    <source>
        <dbReference type="SMART" id="SM00796"/>
    </source>
</evidence>
<proteinExistence type="predicted"/>
<keyword evidence="1" id="KW-0547">Nucleotide-binding</keyword>
<dbReference type="SMART" id="SM00796">
    <property type="entry name" value="AHS1"/>
    <property type="match status" value="1"/>
</dbReference>
<dbReference type="PANTHER" id="PTHR34698">
    <property type="entry name" value="5-OXOPROLINASE SUBUNIT B"/>
    <property type="match status" value="1"/>
</dbReference>
<accession>A0AA44BD14</accession>
<dbReference type="EMBL" id="SUMG01000004">
    <property type="protein sequence ID" value="NBG87899.1"/>
    <property type="molecule type" value="Genomic_DNA"/>
</dbReference>
<evidence type="ECO:0000256" key="3">
    <source>
        <dbReference type="ARBA" id="ARBA00022840"/>
    </source>
</evidence>
<name>A0AA44BD14_9CLOT</name>
<dbReference type="RefSeq" id="WP_160719855.1">
    <property type="nucleotide sequence ID" value="NZ_SUMG01000004.1"/>
</dbReference>
<dbReference type="InterPro" id="IPR003833">
    <property type="entry name" value="CT_C_D"/>
</dbReference>
<keyword evidence="2 5" id="KW-0378">Hydrolase</keyword>
<dbReference type="NCBIfam" id="TIGR00370">
    <property type="entry name" value="5-oxoprolinase subunit PxpB"/>
    <property type="match status" value="1"/>
</dbReference>
<dbReference type="SUPFAM" id="SSF160467">
    <property type="entry name" value="PH0987 N-terminal domain-like"/>
    <property type="match status" value="1"/>
</dbReference>
<dbReference type="InterPro" id="IPR029000">
    <property type="entry name" value="Cyclophilin-like_dom_sf"/>
</dbReference>
<dbReference type="Proteomes" id="UP000449710">
    <property type="component" value="Unassembled WGS sequence"/>
</dbReference>
<dbReference type="Pfam" id="PF02682">
    <property type="entry name" value="CT_C_D"/>
    <property type="match status" value="1"/>
</dbReference>
<dbReference type="EC" id="3.5.2.9" evidence="5"/>
<reference evidence="5 6" key="1">
    <citation type="submission" date="2019-04" db="EMBL/GenBank/DDBJ databases">
        <title>Isachenkonia alkalipeptolytica gen. nov. sp. nov. a new anaerobic, alkiliphilic organothrophic bacterium capable to reduce synthesized ferrihydrite isolated from a soda lake.</title>
        <authorList>
            <person name="Toshchakov S.V."/>
            <person name="Zavarzina D.G."/>
            <person name="Zhilina T.N."/>
            <person name="Kostrikina N.A."/>
            <person name="Kublanov I.V."/>
        </authorList>
    </citation>
    <scope>NUCLEOTIDE SEQUENCE [LARGE SCALE GENOMIC DNA]</scope>
    <source>
        <strain evidence="5 6">Z-1701</strain>
    </source>
</reference>
<dbReference type="Gene3D" id="3.30.1360.40">
    <property type="match status" value="1"/>
</dbReference>
<dbReference type="GO" id="GO:0017168">
    <property type="term" value="F:5-oxoprolinase (ATP-hydrolyzing) activity"/>
    <property type="evidence" value="ECO:0007669"/>
    <property type="project" value="UniProtKB-EC"/>
</dbReference>
<protein>
    <submittedName>
        <fullName evidence="5">5-oxoprolinase subunit PxpB</fullName>
        <ecNumber evidence="5">3.5.2.9</ecNumber>
    </submittedName>
</protein>
<feature type="domain" description="Carboxyltransferase" evidence="4">
    <location>
        <begin position="5"/>
        <end position="206"/>
    </location>
</feature>
<evidence type="ECO:0000256" key="2">
    <source>
        <dbReference type="ARBA" id="ARBA00022801"/>
    </source>
</evidence>
<dbReference type="GO" id="GO:0005524">
    <property type="term" value="F:ATP binding"/>
    <property type="evidence" value="ECO:0007669"/>
    <property type="project" value="UniProtKB-KW"/>
</dbReference>
<dbReference type="SUPFAM" id="SSF50891">
    <property type="entry name" value="Cyclophilin-like"/>
    <property type="match status" value="1"/>
</dbReference>
<keyword evidence="6" id="KW-1185">Reference proteome</keyword>
<dbReference type="AlphaFoldDB" id="A0AA44BD14"/>
<evidence type="ECO:0000313" key="5">
    <source>
        <dbReference type="EMBL" id="NBG87899.1"/>
    </source>
</evidence>
<keyword evidence="3" id="KW-0067">ATP-binding</keyword>
<gene>
    <name evidence="5" type="primary">pxpB</name>
    <name evidence="5" type="ORF">ISALK_05235</name>
</gene>
<dbReference type="Gene3D" id="2.40.100.10">
    <property type="entry name" value="Cyclophilin-like"/>
    <property type="match status" value="1"/>
</dbReference>
<evidence type="ECO:0000256" key="1">
    <source>
        <dbReference type="ARBA" id="ARBA00022741"/>
    </source>
</evidence>
<evidence type="ECO:0000313" key="6">
    <source>
        <dbReference type="Proteomes" id="UP000449710"/>
    </source>
</evidence>
<dbReference type="PANTHER" id="PTHR34698:SF2">
    <property type="entry name" value="5-OXOPROLINASE SUBUNIT B"/>
    <property type="match status" value="1"/>
</dbReference>
<dbReference type="InterPro" id="IPR010016">
    <property type="entry name" value="PxpB"/>
</dbReference>
<organism evidence="5 6">
    <name type="scientific">Isachenkonia alkalipeptolytica</name>
    <dbReference type="NCBI Taxonomy" id="2565777"/>
    <lineage>
        <taxon>Bacteria</taxon>
        <taxon>Bacillati</taxon>
        <taxon>Bacillota</taxon>
        <taxon>Clostridia</taxon>
        <taxon>Eubacteriales</taxon>
        <taxon>Clostridiaceae</taxon>
        <taxon>Isachenkonia</taxon>
    </lineage>
</organism>
<comment type="caution">
    <text evidence="5">The sequence shown here is derived from an EMBL/GenBank/DDBJ whole genome shotgun (WGS) entry which is preliminary data.</text>
</comment>